<dbReference type="SUPFAM" id="SSF49899">
    <property type="entry name" value="Concanavalin A-like lectins/glucanases"/>
    <property type="match status" value="8"/>
</dbReference>
<feature type="disulfide bond" evidence="3">
    <location>
        <begin position="1962"/>
        <end position="1971"/>
    </location>
</feature>
<feature type="domain" description="MAM" evidence="8">
    <location>
        <begin position="1003"/>
        <end position="1167"/>
    </location>
</feature>
<feature type="domain" description="EGF-like" evidence="7">
    <location>
        <begin position="1938"/>
        <end position="1972"/>
    </location>
</feature>
<dbReference type="Gene3D" id="2.80.10.50">
    <property type="match status" value="1"/>
</dbReference>
<evidence type="ECO:0000256" key="4">
    <source>
        <dbReference type="PROSITE-ProRule" id="PRU00124"/>
    </source>
</evidence>
<dbReference type="InterPro" id="IPR036055">
    <property type="entry name" value="LDL_receptor-like_sf"/>
</dbReference>
<dbReference type="GO" id="GO:0046556">
    <property type="term" value="F:alpha-L-arabinofuranosidase activity"/>
    <property type="evidence" value="ECO:0007669"/>
    <property type="project" value="InterPro"/>
</dbReference>
<keyword evidence="6" id="KW-0472">Membrane</keyword>
<dbReference type="PROSITE" id="PS50026">
    <property type="entry name" value="EGF_3"/>
    <property type="match status" value="1"/>
</dbReference>
<feature type="region of interest" description="Disordered" evidence="5">
    <location>
        <begin position="1974"/>
        <end position="1996"/>
    </location>
</feature>
<feature type="disulfide bond" evidence="4">
    <location>
        <begin position="1175"/>
        <end position="1187"/>
    </location>
</feature>
<comment type="caution">
    <text evidence="3">Lacks conserved residue(s) required for the propagation of feature annotation.</text>
</comment>
<evidence type="ECO:0000259" key="7">
    <source>
        <dbReference type="PROSITE" id="PS50026"/>
    </source>
</evidence>
<dbReference type="Proteomes" id="UP001152622">
    <property type="component" value="Chromosome 2"/>
</dbReference>
<feature type="disulfide bond" evidence="4">
    <location>
        <begin position="1601"/>
        <end position="1619"/>
    </location>
</feature>
<evidence type="ECO:0000313" key="10">
    <source>
        <dbReference type="Proteomes" id="UP001152622"/>
    </source>
</evidence>
<evidence type="ECO:0008006" key="11">
    <source>
        <dbReference type="Google" id="ProtNLM"/>
    </source>
</evidence>
<feature type="disulfide bond" evidence="4">
    <location>
        <begin position="531"/>
        <end position="549"/>
    </location>
</feature>
<feature type="domain" description="MAM" evidence="8">
    <location>
        <begin position="1636"/>
        <end position="1802"/>
    </location>
</feature>
<feature type="disulfide bond" evidence="4">
    <location>
        <begin position="1862"/>
        <end position="1874"/>
    </location>
</feature>
<dbReference type="Gene3D" id="2.60.120.200">
    <property type="match status" value="8"/>
</dbReference>
<comment type="caution">
    <text evidence="9">The sequence shown here is derived from an EMBL/GenBank/DDBJ whole genome shotgun (WGS) entry which is preliminary data.</text>
</comment>
<dbReference type="SMART" id="SM00192">
    <property type="entry name" value="LDLa"/>
    <property type="match status" value="9"/>
</dbReference>
<evidence type="ECO:0000259" key="8">
    <source>
        <dbReference type="PROSITE" id="PS50060"/>
    </source>
</evidence>
<protein>
    <recommendedName>
        <fullName evidence="11">MAM and LDL-receptor class A domain-containing protein 1</fullName>
    </recommendedName>
</protein>
<dbReference type="InterPro" id="IPR023415">
    <property type="entry name" value="LDLR_class-A_CS"/>
</dbReference>
<keyword evidence="1" id="KW-0677">Repeat</keyword>
<feature type="domain" description="MAM" evidence="8">
    <location>
        <begin position="1216"/>
        <end position="1375"/>
    </location>
</feature>
<feature type="domain" description="MAM" evidence="8">
    <location>
        <begin position="560"/>
        <end position="724"/>
    </location>
</feature>
<keyword evidence="6" id="KW-1133">Transmembrane helix</keyword>
<dbReference type="InterPro" id="IPR000998">
    <property type="entry name" value="MAM_dom"/>
</dbReference>
<dbReference type="InterPro" id="IPR036195">
    <property type="entry name" value="AbfB_ABD_sf"/>
</dbReference>
<dbReference type="GO" id="GO:0046373">
    <property type="term" value="P:L-arabinose metabolic process"/>
    <property type="evidence" value="ECO:0007669"/>
    <property type="project" value="InterPro"/>
</dbReference>
<keyword evidence="10" id="KW-1185">Reference proteome</keyword>
<evidence type="ECO:0000256" key="2">
    <source>
        <dbReference type="ARBA" id="ARBA00023157"/>
    </source>
</evidence>
<name>A0A9Q1G762_SYNKA</name>
<organism evidence="9 10">
    <name type="scientific">Synaphobranchus kaupii</name>
    <name type="common">Kaup's arrowtooth eel</name>
    <dbReference type="NCBI Taxonomy" id="118154"/>
    <lineage>
        <taxon>Eukaryota</taxon>
        <taxon>Metazoa</taxon>
        <taxon>Chordata</taxon>
        <taxon>Craniata</taxon>
        <taxon>Vertebrata</taxon>
        <taxon>Euteleostomi</taxon>
        <taxon>Actinopterygii</taxon>
        <taxon>Neopterygii</taxon>
        <taxon>Teleostei</taxon>
        <taxon>Anguilliformes</taxon>
        <taxon>Synaphobranchidae</taxon>
        <taxon>Synaphobranchus</taxon>
    </lineage>
</organism>
<feature type="disulfide bond" evidence="4">
    <location>
        <begin position="1400"/>
        <end position="1418"/>
    </location>
</feature>
<dbReference type="SUPFAM" id="SSF57196">
    <property type="entry name" value="EGF/Laminin"/>
    <property type="match status" value="1"/>
</dbReference>
<dbReference type="SMART" id="SM00137">
    <property type="entry name" value="MAM"/>
    <property type="match status" value="8"/>
</dbReference>
<feature type="disulfide bond" evidence="4">
    <location>
        <begin position="1613"/>
        <end position="1628"/>
    </location>
</feature>
<dbReference type="PROSITE" id="PS50060">
    <property type="entry name" value="MAM_2"/>
    <property type="match status" value="8"/>
</dbReference>
<dbReference type="InterPro" id="IPR013320">
    <property type="entry name" value="ConA-like_dom_sf"/>
</dbReference>
<dbReference type="PROSITE" id="PS00022">
    <property type="entry name" value="EGF_1"/>
    <property type="match status" value="1"/>
</dbReference>
<dbReference type="OrthoDB" id="412155at2759"/>
<evidence type="ECO:0000256" key="6">
    <source>
        <dbReference type="SAM" id="Phobius"/>
    </source>
</evidence>
<dbReference type="PANTHER" id="PTHR23282">
    <property type="entry name" value="APICAL ENDOSOMAL GLYCOPROTEIN PRECURSOR"/>
    <property type="match status" value="1"/>
</dbReference>
<proteinExistence type="predicted"/>
<dbReference type="Pfam" id="PF00057">
    <property type="entry name" value="Ldl_recept_a"/>
    <property type="match status" value="6"/>
</dbReference>
<feature type="disulfide bond" evidence="4">
    <location>
        <begin position="543"/>
        <end position="558"/>
    </location>
</feature>
<evidence type="ECO:0000256" key="5">
    <source>
        <dbReference type="SAM" id="MobiDB-lite"/>
    </source>
</evidence>
<dbReference type="SUPFAM" id="SSF110221">
    <property type="entry name" value="AbfB domain"/>
    <property type="match status" value="1"/>
</dbReference>
<evidence type="ECO:0000256" key="1">
    <source>
        <dbReference type="ARBA" id="ARBA00022737"/>
    </source>
</evidence>
<dbReference type="PROSITE" id="PS01209">
    <property type="entry name" value="LDLRA_1"/>
    <property type="match status" value="6"/>
</dbReference>
<dbReference type="InterPro" id="IPR000742">
    <property type="entry name" value="EGF"/>
</dbReference>
<dbReference type="Pfam" id="PF00629">
    <property type="entry name" value="MAM"/>
    <property type="match status" value="8"/>
</dbReference>
<dbReference type="CDD" id="cd00112">
    <property type="entry name" value="LDLa"/>
    <property type="match status" value="8"/>
</dbReference>
<dbReference type="PROSITE" id="PS50068">
    <property type="entry name" value="LDLRA_2"/>
    <property type="match status" value="9"/>
</dbReference>
<dbReference type="PROSITE" id="PS01186">
    <property type="entry name" value="EGF_2"/>
    <property type="match status" value="1"/>
</dbReference>
<dbReference type="InterPro" id="IPR051560">
    <property type="entry name" value="MAM_domain-containing"/>
</dbReference>
<feature type="disulfide bond" evidence="4">
    <location>
        <begin position="1881"/>
        <end position="1896"/>
    </location>
</feature>
<dbReference type="GO" id="GO:0016020">
    <property type="term" value="C:membrane"/>
    <property type="evidence" value="ECO:0007669"/>
    <property type="project" value="InterPro"/>
</dbReference>
<feature type="disulfide bond" evidence="4">
    <location>
        <begin position="1393"/>
        <end position="1405"/>
    </location>
</feature>
<feature type="disulfide bond" evidence="4">
    <location>
        <begin position="1412"/>
        <end position="1427"/>
    </location>
</feature>
<dbReference type="CDD" id="cd06263">
    <property type="entry name" value="MAM"/>
    <property type="match status" value="8"/>
</dbReference>
<reference evidence="9" key="1">
    <citation type="journal article" date="2023" name="Science">
        <title>Genome structures resolve the early diversification of teleost fishes.</title>
        <authorList>
            <person name="Parey E."/>
            <person name="Louis A."/>
            <person name="Montfort J."/>
            <person name="Bouchez O."/>
            <person name="Roques C."/>
            <person name="Iampietro C."/>
            <person name="Lluch J."/>
            <person name="Castinel A."/>
            <person name="Donnadieu C."/>
            <person name="Desvignes T."/>
            <person name="Floi Bucao C."/>
            <person name="Jouanno E."/>
            <person name="Wen M."/>
            <person name="Mejri S."/>
            <person name="Dirks R."/>
            <person name="Jansen H."/>
            <person name="Henkel C."/>
            <person name="Chen W.J."/>
            <person name="Zahm M."/>
            <person name="Cabau C."/>
            <person name="Klopp C."/>
            <person name="Thompson A.W."/>
            <person name="Robinson-Rechavi M."/>
            <person name="Braasch I."/>
            <person name="Lecointre G."/>
            <person name="Bobe J."/>
            <person name="Postlethwait J.H."/>
            <person name="Berthelot C."/>
            <person name="Roest Crollius H."/>
            <person name="Guiguen Y."/>
        </authorList>
    </citation>
    <scope>NUCLEOTIDE SEQUENCE</scope>
    <source>
        <strain evidence="9">WJC10195</strain>
    </source>
</reference>
<dbReference type="PANTHER" id="PTHR23282:SF101">
    <property type="entry name" value="MAM DOMAIN-CONTAINING PROTEIN"/>
    <property type="match status" value="1"/>
</dbReference>
<dbReference type="Gene3D" id="4.10.400.10">
    <property type="entry name" value="Low-density Lipoprotein Receptor"/>
    <property type="match status" value="8"/>
</dbReference>
<feature type="domain" description="MAM" evidence="8">
    <location>
        <begin position="771"/>
        <end position="938"/>
    </location>
</feature>
<keyword evidence="2 3" id="KW-1015">Disulfide bond</keyword>
<feature type="disulfide bond" evidence="4">
    <location>
        <begin position="1833"/>
        <end position="1848"/>
    </location>
</feature>
<dbReference type="EMBL" id="JAINUF010000002">
    <property type="protein sequence ID" value="KAJ8376744.1"/>
    <property type="molecule type" value="Genomic_DNA"/>
</dbReference>
<feature type="disulfide bond" evidence="4">
    <location>
        <begin position="1182"/>
        <end position="1200"/>
    </location>
</feature>
<evidence type="ECO:0000256" key="3">
    <source>
        <dbReference type="PROSITE-ProRule" id="PRU00076"/>
    </source>
</evidence>
<sequence>MVCGFESDLCGWSAQGTDWASGWKWVKAEDAFLNGSAPSQDHSNRSSQGHYLWVGGEAGQVTRRVFLNSSVHHSTAPSCTFRFHYSLQGNSTLSAWLRAGRENKIVFHTGNGTENEWMEGEIPLLIGLEEFQIAFEGRVVGEGGFLALDSFLFSDCGAALLPSACPEGTQDCRRGTDEDPLLCSSYTVCDFESDWCGWERLNSGNANWSRVNYPEFPEADHTIGTGNGSFAFISTSIHPEQTVVAQLGSPVLQKPVEQSLPCQLRFWYQLSGHAELGLFMRTALGGDLRPAVPRAIISESNVNTGWERSEVNIDPGVLESRIPFQVIFQAILHAGPAMLALDNISLTPECHPVNATLPVTSTDITDYGPVMLQSGGDSLSQSLGLTVDSNRMASVSDVTDDPRAVFRLVSPGLYQGLVGSVSLLWAVNGSLYLAHSASSPRRLFAEEIPALGTDSVRASFRLHRDKWLPGFTALEAVGVPGHYIHRLDKNVSVAKDDGSQDFRERASWRIIQANMSVTPTPPQCPPPSFLCGNGECINKSKVCDFTPHCPAGEDEADCPTHCDFERDSCGWYEFVDGDGFDWSRSSAAEVPAEFQGHSPPQDHTTNTTGGHFMFVIKNSSNLSQSAYLRGPKYQQSAPGCTVTFWHYNYGLSVGAAGMYLRIDGVENVTVLWRTLYNQGSQWHPVTVQLGRIARPFRFSLVKLSLGIFDGVSALDDITFQNCSLPPPVARCHGNERFHCERSRACIERHLLCDLVDDCGDGSDEEGCSPELMCDFEEGLCDWTQEKQDDVFDWTRTRGPTPTLNTGPWKDHTLGNVNGHYLFIESSVPQEFRDTAVLVSRSFQPTAVRGHGNRPCIFRFNYHMFGEHIFSLAVYIRTMASGRGQLLWVGYGEQGNLWHRKILYLSSIRPFQVLVEGTVGDDFNGDIAIDDLSFLDCIPYDGDLPLEVPMTTPVAVTTTTVHPNSCSVGELVCDVTGDCVDWQKRCDFRHDCTEGTDELYCVNEACDFEGGNKCGWYQSWSSSLRSFRWLSGQGKTIHNGEQYQRPASDHTHGTPEGWYMYADSSNGGYGHVTDLLTPVISATGPRCTLVFWYHMSGFTVGTLQVFSKFGDVTHELWSQTGSQGSRWRRGEVFLGIRHNFQMILRAKRGISYMGDVVLDDVSFQNCMPLLVPDRPCGSDQYACANKYCVPKDHLCDFIDDCGDGSDEDPYICRGFNNRCNFEFDLCSWLQCRQDNFDWLIKAGSTPTGGTGPSTDHTLRDPSGHFIYLESSFPQSAGDVARISSPAFSRRSRECKMTFYLHMSGNGIGTLTVFQVSGSQNLLLLNLTGDQGNYWQRREVNLTAPKDFQVMFEGKIGKGTRGDICLDDITFSTGCLLSSSPTPLEPVPPPPSGSCPYGYLECENRGCFRPEQSCDFVYDCGDGTDERACGTSCTFERGRCGWKSSLADNFDWSLGAGSIHSFRPHFDHTLENEEGHFVYLEATPVGLKGDKAHMRSSVWKESSAICKLTFWYYISSKSTGIIRLLVKADSGLTELWNKTGNQGERWNKAEVPLRKMRNFQLIFEGIRAQDVSGGASLDDIEFNDCAPSSDLPASCPTTTDFVCRNGDCIESHLLCDNKADCADESDEIDCSHILDLPGACNFDMPESQSWEDGCQLAQDHSDDFDWRIGQTRETPETGPESDHSPDGRGRFVYVNSAVQREGDIATFTTKTPFPASTGVCHLRFWYYMYGSARMGTLKVYTVGESGTALLMWAINGNQGDRWNYANVILSNSGDFRVAFQAEVGGDVRTDIALDDISFSTECVVGGPVTPEPPTCGPESFQCQYAFQCIPQSWLCDGDVDCDDLSDEELCPSRVPGTLPPQGLCGEQQYQCSDGHCLPSLLRCDGVHDCADGEDEFSCPLQHCTDGALMCEEQTSCIPREQRCDGFIDCYPFEPDESSCFECPAGYCMNEGVCRVDDQGPFCQCIPGWRGNRCHLREKPSTPFPSPEPGDTGQDERPDSRYIGLGVGLVLLVLGMAVAAFALYRRKCSSTKSKEMDHGVMDNPVFDLFDWRAGFPSIEKVPGASISVYPWKTEAEGLDIRHSKLSFSNPLYQSTAGGGPDSRSSVA</sequence>
<dbReference type="Gene3D" id="2.10.25.10">
    <property type="entry name" value="Laminin"/>
    <property type="match status" value="1"/>
</dbReference>
<feature type="disulfide bond" evidence="4">
    <location>
        <begin position="1869"/>
        <end position="1887"/>
    </location>
</feature>
<feature type="domain" description="MAM" evidence="8">
    <location>
        <begin position="187"/>
        <end position="352"/>
    </location>
</feature>
<gene>
    <name evidence="9" type="ORF">SKAU_G00073240</name>
</gene>
<accession>A0A9Q1G762</accession>
<feature type="disulfide bond" evidence="4">
    <location>
        <begin position="752"/>
        <end position="767"/>
    </location>
</feature>
<feature type="domain" description="MAM" evidence="8">
    <location>
        <begin position="1"/>
        <end position="158"/>
    </location>
</feature>
<evidence type="ECO:0000313" key="9">
    <source>
        <dbReference type="EMBL" id="KAJ8376744.1"/>
    </source>
</evidence>
<dbReference type="SUPFAM" id="SSF57424">
    <property type="entry name" value="LDL receptor-like module"/>
    <property type="match status" value="8"/>
</dbReference>
<feature type="domain" description="MAM" evidence="8">
    <location>
        <begin position="1429"/>
        <end position="1585"/>
    </location>
</feature>
<feature type="transmembrane region" description="Helical" evidence="6">
    <location>
        <begin position="1999"/>
        <end position="2021"/>
    </location>
</feature>
<dbReference type="PRINTS" id="PR00261">
    <property type="entry name" value="LDLRECEPTOR"/>
</dbReference>
<keyword evidence="3" id="KW-0245">EGF-like domain</keyword>
<keyword evidence="6" id="KW-0812">Transmembrane</keyword>
<dbReference type="FunFam" id="2.60.120.200:FF:000182">
    <property type="entry name" value="MAM and LDL-receptor class A domain-containing protein 1"/>
    <property type="match status" value="1"/>
</dbReference>
<feature type="disulfide bond" evidence="4">
    <location>
        <begin position="524"/>
        <end position="536"/>
    </location>
</feature>
<dbReference type="InterPro" id="IPR002172">
    <property type="entry name" value="LDrepeatLR_classA_rpt"/>
</dbReference>
<feature type="disulfide bond" evidence="4">
    <location>
        <begin position="985"/>
        <end position="1000"/>
    </location>
</feature>